<dbReference type="AlphaFoldDB" id="A0A1W1WZ77"/>
<keyword evidence="3" id="KW-1185">Reference proteome</keyword>
<evidence type="ECO:0000313" key="3">
    <source>
        <dbReference type="Proteomes" id="UP000192468"/>
    </source>
</evidence>
<reference evidence="2 3" key="1">
    <citation type="submission" date="2017-04" db="EMBL/GenBank/DDBJ databases">
        <authorList>
            <person name="Afonso C.L."/>
            <person name="Miller P.J."/>
            <person name="Scott M.A."/>
            <person name="Spackman E."/>
            <person name="Goraichik I."/>
            <person name="Dimitrov K.M."/>
            <person name="Suarez D.L."/>
            <person name="Swayne D.E."/>
        </authorList>
    </citation>
    <scope>NUCLEOTIDE SEQUENCE [LARGE SCALE GENOMIC DNA]</scope>
    <source>
        <strain evidence="2 3">DSM 12555</strain>
    </source>
</reference>
<proteinExistence type="predicted"/>
<protein>
    <submittedName>
        <fullName evidence="2">Uncharacterized protein</fullName>
    </submittedName>
</protein>
<accession>A0A1W1WZ77</accession>
<dbReference type="InterPro" id="IPR046313">
    <property type="entry name" value="DUF6465"/>
</dbReference>
<dbReference type="OrthoDB" id="1711086at2"/>
<dbReference type="EMBL" id="FWXH01000002">
    <property type="protein sequence ID" value="SMC17019.1"/>
    <property type="molecule type" value="Genomic_DNA"/>
</dbReference>
<name>A0A1W1WZ77_9CLOT</name>
<organism evidence="2 3">
    <name type="scientific">Clostridium acidisoli DSM 12555</name>
    <dbReference type="NCBI Taxonomy" id="1121291"/>
    <lineage>
        <taxon>Bacteria</taxon>
        <taxon>Bacillati</taxon>
        <taxon>Bacillota</taxon>
        <taxon>Clostridia</taxon>
        <taxon>Eubacteriales</taxon>
        <taxon>Clostridiaceae</taxon>
        <taxon>Clostridium</taxon>
    </lineage>
</organism>
<evidence type="ECO:0000313" key="2">
    <source>
        <dbReference type="EMBL" id="SMC17019.1"/>
    </source>
</evidence>
<evidence type="ECO:0000256" key="1">
    <source>
        <dbReference type="SAM" id="MobiDB-lite"/>
    </source>
</evidence>
<feature type="region of interest" description="Disordered" evidence="1">
    <location>
        <begin position="1"/>
        <end position="40"/>
    </location>
</feature>
<dbReference type="Pfam" id="PF20069">
    <property type="entry name" value="DUF6465"/>
    <property type="match status" value="1"/>
</dbReference>
<dbReference type="STRING" id="1121291.SAMN02745134_00209"/>
<gene>
    <name evidence="2" type="ORF">SAMN02745134_00209</name>
</gene>
<dbReference type="RefSeq" id="WP_084113422.1">
    <property type="nucleotide sequence ID" value="NZ_FWXH01000002.1"/>
</dbReference>
<sequence>MNRKTKVQELEGTTNSKTEPKPKSSVKRTPRVTKTSKPIKETVETSLNLSKENLKKNIVELKDAAADVSKTTAKTVKKVSESAKKTITKTSDDLAKAVKTNISNIIGFDKKLYIEYYGKKVSEDELVERFKLEWTKSHKLSEIKDLKVYYKIEEDTAYYLVNDEETLSIKII</sequence>
<dbReference type="Proteomes" id="UP000192468">
    <property type="component" value="Unassembled WGS sequence"/>
</dbReference>